<proteinExistence type="predicted"/>
<dbReference type="InterPro" id="IPR008727">
    <property type="entry name" value="PAAR_motif"/>
</dbReference>
<dbReference type="Proteomes" id="UP001221411">
    <property type="component" value="Unassembled WGS sequence"/>
</dbReference>
<name>A0ABT5ET07_9BACT</name>
<dbReference type="Gene3D" id="2.60.200.60">
    <property type="match status" value="1"/>
</dbReference>
<comment type="caution">
    <text evidence="1">The sequence shown here is derived from an EMBL/GenBank/DDBJ whole genome shotgun (WGS) entry which is preliminary data.</text>
</comment>
<dbReference type="EMBL" id="JAQNDO010000001">
    <property type="protein sequence ID" value="MDC0744953.1"/>
    <property type="molecule type" value="Genomic_DNA"/>
</dbReference>
<dbReference type="Pfam" id="PF05488">
    <property type="entry name" value="PAAR_motif"/>
    <property type="match status" value="1"/>
</dbReference>
<dbReference type="RefSeq" id="WP_271922006.1">
    <property type="nucleotide sequence ID" value="NZ_JAQNDO010000001.1"/>
</dbReference>
<accession>A0ABT5ET07</accession>
<protein>
    <submittedName>
        <fullName evidence="1">PAAR domain-containing protein</fullName>
    </submittedName>
</protein>
<evidence type="ECO:0000313" key="2">
    <source>
        <dbReference type="Proteomes" id="UP001221411"/>
    </source>
</evidence>
<gene>
    <name evidence="1" type="ORF">POL67_26715</name>
</gene>
<reference evidence="1 2" key="1">
    <citation type="submission" date="2022-11" db="EMBL/GenBank/DDBJ databases">
        <title>Minimal conservation of predation-associated metabolite biosynthetic gene clusters underscores biosynthetic potential of Myxococcota including descriptions for ten novel species: Archangium lansinium sp. nov., Myxococcus landrumus sp. nov., Nannocystis bai.</title>
        <authorList>
            <person name="Ahearne A."/>
            <person name="Stevens C."/>
            <person name="Dowd S."/>
        </authorList>
    </citation>
    <scope>NUCLEOTIDE SEQUENCE [LARGE SCALE GENOMIC DNA]</scope>
    <source>
        <strain evidence="1 2">RJM3</strain>
    </source>
</reference>
<organism evidence="1 2">
    <name type="scientific">Polyangium mundeleinium</name>
    <dbReference type="NCBI Taxonomy" id="2995306"/>
    <lineage>
        <taxon>Bacteria</taxon>
        <taxon>Pseudomonadati</taxon>
        <taxon>Myxococcota</taxon>
        <taxon>Polyangia</taxon>
        <taxon>Polyangiales</taxon>
        <taxon>Polyangiaceae</taxon>
        <taxon>Polyangium</taxon>
    </lineage>
</organism>
<evidence type="ECO:0000313" key="1">
    <source>
        <dbReference type="EMBL" id="MDC0744953.1"/>
    </source>
</evidence>
<keyword evidence="2" id="KW-1185">Reference proteome</keyword>
<sequence>MPPAARISDKHACPIPGHAVNAIVTGEETVIVGYMPQSRVGDLEACGAAIAAGEPTVIIGNQDAARKGDPTTHGGKIISGCPSVIIGSSAQAETLLTDRPFCEECEEKARAKEERRQRERETP</sequence>